<comment type="caution">
    <text evidence="4">The sequence shown here is derived from an EMBL/GenBank/DDBJ whole genome shotgun (WGS) entry which is preliminary data.</text>
</comment>
<sequence>MKYFLQKEKLAANFIGGSLLAAIAFAAPQAVAGDAAAERIKQLEQSLQAIQVELQRMKSESAQAAQKVKSIEQTATQTEQKINSLEERKAALLERVDPITQRIGSDITEKTRMLHFRGGFAHMMNHREGVTIQNPVLPIGAQDQADKQGWYVGAGLDWGLTRDMWGVMPKTTVFAELMFEYKQFGAHVLGNGAVGNVPSMLAGGAVNPINVTVSQFTVSASPKIKFFEGSKIRPWIIPAGLSVHVMSPPSNSITYIVPGVQFGAGIDYNIWKDFFVGVEGRYQLVAGRSDGVNLSGMTAGGYVGIGF</sequence>
<evidence type="ECO:0000313" key="4">
    <source>
        <dbReference type="EMBL" id="TXI29958.1"/>
    </source>
</evidence>
<keyword evidence="3" id="KW-0732">Signal</keyword>
<evidence type="ECO:0000256" key="2">
    <source>
        <dbReference type="SAM" id="Coils"/>
    </source>
</evidence>
<feature type="signal peptide" evidence="3">
    <location>
        <begin position="1"/>
        <end position="26"/>
    </location>
</feature>
<dbReference type="AlphaFoldDB" id="A0A5C7W0L4"/>
<dbReference type="EMBL" id="SSFX01000024">
    <property type="protein sequence ID" value="TXI29958.1"/>
    <property type="molecule type" value="Genomic_DNA"/>
</dbReference>
<keyword evidence="2" id="KW-0175">Coiled coil</keyword>
<evidence type="ECO:0000256" key="1">
    <source>
        <dbReference type="ARBA" id="ARBA00004442"/>
    </source>
</evidence>
<feature type="coiled-coil region" evidence="2">
    <location>
        <begin position="33"/>
        <end position="95"/>
    </location>
</feature>
<organism evidence="4 5">
    <name type="scientific">Nitrosomonas oligotropha</name>
    <dbReference type="NCBI Taxonomy" id="42354"/>
    <lineage>
        <taxon>Bacteria</taxon>
        <taxon>Pseudomonadati</taxon>
        <taxon>Pseudomonadota</taxon>
        <taxon>Betaproteobacteria</taxon>
        <taxon>Nitrosomonadales</taxon>
        <taxon>Nitrosomonadaceae</taxon>
        <taxon>Nitrosomonas</taxon>
    </lineage>
</organism>
<dbReference type="SUPFAM" id="SSF57997">
    <property type="entry name" value="Tropomyosin"/>
    <property type="match status" value="1"/>
</dbReference>
<protein>
    <submittedName>
        <fullName evidence="4">Porin family protein</fullName>
    </submittedName>
</protein>
<dbReference type="GO" id="GO:0009279">
    <property type="term" value="C:cell outer membrane"/>
    <property type="evidence" value="ECO:0007669"/>
    <property type="project" value="UniProtKB-SubCell"/>
</dbReference>
<reference evidence="4 5" key="1">
    <citation type="submission" date="2018-09" db="EMBL/GenBank/DDBJ databases">
        <title>Metagenome Assembled Genomes from an Advanced Water Purification Facility.</title>
        <authorList>
            <person name="Stamps B.W."/>
            <person name="Spear J.R."/>
        </authorList>
    </citation>
    <scope>NUCLEOTIDE SEQUENCE [LARGE SCALE GENOMIC DNA]</scope>
    <source>
        <strain evidence="4">Bin_54_1</strain>
    </source>
</reference>
<dbReference type="Proteomes" id="UP000321055">
    <property type="component" value="Unassembled WGS sequence"/>
</dbReference>
<feature type="chain" id="PRO_5023084342" evidence="3">
    <location>
        <begin position="27"/>
        <end position="307"/>
    </location>
</feature>
<comment type="subcellular location">
    <subcellularLocation>
        <location evidence="1">Cell outer membrane</location>
    </subcellularLocation>
</comment>
<evidence type="ECO:0000313" key="5">
    <source>
        <dbReference type="Proteomes" id="UP000321055"/>
    </source>
</evidence>
<accession>A0A5C7W0L4</accession>
<dbReference type="SUPFAM" id="SSF56925">
    <property type="entry name" value="OMPA-like"/>
    <property type="match status" value="1"/>
</dbReference>
<dbReference type="InterPro" id="IPR011250">
    <property type="entry name" value="OMP/PagP_B-barrel"/>
</dbReference>
<evidence type="ECO:0000256" key="3">
    <source>
        <dbReference type="SAM" id="SignalP"/>
    </source>
</evidence>
<dbReference type="Gene3D" id="2.40.160.20">
    <property type="match status" value="1"/>
</dbReference>
<proteinExistence type="predicted"/>
<name>A0A5C7W0L4_9PROT</name>
<dbReference type="Gene3D" id="1.20.5.340">
    <property type="match status" value="1"/>
</dbReference>
<gene>
    <name evidence="4" type="ORF">E6Q60_02725</name>
</gene>